<gene>
    <name evidence="1" type="ordered locus">syc2340_d</name>
</gene>
<organism evidence="1 2">
    <name type="scientific">Synechococcus sp. (strain ATCC 27144 / PCC 6301 / SAUG 1402/1)</name>
    <name type="common">Anacystis nidulans</name>
    <dbReference type="NCBI Taxonomy" id="269084"/>
    <lineage>
        <taxon>Bacteria</taxon>
        <taxon>Bacillati</taxon>
        <taxon>Cyanobacteriota</taxon>
        <taxon>Cyanophyceae</taxon>
        <taxon>Synechococcales</taxon>
        <taxon>Synechococcaceae</taxon>
        <taxon>Synechococcus</taxon>
    </lineage>
</organism>
<dbReference type="Pfam" id="PF11211">
    <property type="entry name" value="DUF2997"/>
    <property type="match status" value="1"/>
</dbReference>
<dbReference type="EMBL" id="AP008231">
    <property type="protein sequence ID" value="BAD80530.1"/>
    <property type="molecule type" value="Genomic_DNA"/>
</dbReference>
<name>A0A0H3K5R2_SYNP6</name>
<accession>A0A0H3K5R2</accession>
<reference evidence="1 2" key="1">
    <citation type="journal article" date="2007" name="Photosyn. Res.">
        <title>Complete nucleotide sequence of the freshwater unicellular cyanobacterium Synechococcus elongatus PCC 6301 chromosome: gene content and organization.</title>
        <authorList>
            <person name="Sugita C."/>
            <person name="Ogata K."/>
            <person name="Shikata M."/>
            <person name="Jikuya H."/>
            <person name="Takano J."/>
            <person name="Furumichi M."/>
            <person name="Kanehisa M."/>
            <person name="Omata T."/>
            <person name="Sugiura M."/>
            <person name="Sugita M."/>
        </authorList>
    </citation>
    <scope>NUCLEOTIDE SEQUENCE [LARGE SCALE GENOMIC DNA]</scope>
    <source>
        <strain evidence="2">ATCC 27144 / PCC 6301 / SAUG 1402/1</strain>
    </source>
</reference>
<evidence type="ECO:0008006" key="3">
    <source>
        <dbReference type="Google" id="ProtNLM"/>
    </source>
</evidence>
<dbReference type="Proteomes" id="UP000001175">
    <property type="component" value="Chromosome"/>
</dbReference>
<dbReference type="eggNOG" id="ENOG5032Z0M">
    <property type="taxonomic scope" value="Bacteria"/>
</dbReference>
<evidence type="ECO:0000313" key="2">
    <source>
        <dbReference type="Proteomes" id="UP000001175"/>
    </source>
</evidence>
<protein>
    <recommendedName>
        <fullName evidence="3">DUF2997 domain-containing protein</fullName>
    </recommendedName>
</protein>
<dbReference type="KEGG" id="syc:syc2340_d"/>
<dbReference type="AlphaFoldDB" id="A0A0H3K5R2"/>
<dbReference type="GeneID" id="72430622"/>
<dbReference type="RefSeq" id="WP_011244650.1">
    <property type="nucleotide sequence ID" value="NC_006576.1"/>
</dbReference>
<evidence type="ECO:0000313" key="1">
    <source>
        <dbReference type="EMBL" id="BAD80530.1"/>
    </source>
</evidence>
<sequence>MTLETLEFVIHPDGRVEEQVTGIQGKHCTEITAEIEAQLGQVVTHQPSADYFANAVVVASVEQSTVH</sequence>
<dbReference type="InterPro" id="IPR021375">
    <property type="entry name" value="DUF2997"/>
</dbReference>
<proteinExistence type="predicted"/>